<dbReference type="KEGG" id="eat:EAT1b_0735"/>
<dbReference type="InterPro" id="IPR018229">
    <property type="entry name" value="Rhodopsin_retinal_BS"/>
</dbReference>
<evidence type="ECO:0000256" key="7">
    <source>
        <dbReference type="ARBA" id="ARBA00022989"/>
    </source>
</evidence>
<evidence type="ECO:0000256" key="2">
    <source>
        <dbReference type="ARBA" id="ARBA00008130"/>
    </source>
</evidence>
<protein>
    <submittedName>
        <fullName evidence="12">Rhodopsin</fullName>
    </submittedName>
</protein>
<organism evidence="12 13">
    <name type="scientific">Exiguobacterium sp. (strain ATCC BAA-1283 / AT1b)</name>
    <dbReference type="NCBI Taxonomy" id="360911"/>
    <lineage>
        <taxon>Bacteria</taxon>
        <taxon>Bacillati</taxon>
        <taxon>Bacillota</taxon>
        <taxon>Bacilli</taxon>
        <taxon>Bacillales</taxon>
        <taxon>Bacillales Family XII. Incertae Sedis</taxon>
        <taxon>Exiguobacterium</taxon>
    </lineage>
</organism>
<feature type="transmembrane region" description="Helical" evidence="11">
    <location>
        <begin position="198"/>
        <end position="218"/>
    </location>
</feature>
<evidence type="ECO:0000256" key="6">
    <source>
        <dbReference type="ARBA" id="ARBA00022925"/>
    </source>
</evidence>
<proteinExistence type="inferred from homology"/>
<evidence type="ECO:0000256" key="9">
    <source>
        <dbReference type="ARBA" id="ARBA00023136"/>
    </source>
</evidence>
<accession>C4L4S1</accession>
<comment type="subcellular location">
    <subcellularLocation>
        <location evidence="1">Membrane</location>
        <topology evidence="1">Multi-pass membrane protein</topology>
    </subcellularLocation>
</comment>
<evidence type="ECO:0000256" key="1">
    <source>
        <dbReference type="ARBA" id="ARBA00004141"/>
    </source>
</evidence>
<keyword evidence="13" id="KW-1185">Reference proteome</keyword>
<keyword evidence="3" id="KW-0600">Photoreceptor protein</keyword>
<keyword evidence="8" id="KW-0157">Chromophore</keyword>
<dbReference type="SMR" id="C4L4S1"/>
<dbReference type="eggNOG" id="COG5524">
    <property type="taxonomic scope" value="Bacteria"/>
</dbReference>
<dbReference type="PANTHER" id="PTHR28286:SF2">
    <property type="entry name" value="BACTERIORHODOPSIN _OPSIN, NOPA (EUROFUNG)"/>
    <property type="match status" value="1"/>
</dbReference>
<dbReference type="EMBL" id="CP001615">
    <property type="protein sequence ID" value="ACQ69666.1"/>
    <property type="molecule type" value="Genomic_DNA"/>
</dbReference>
<dbReference type="PANTHER" id="PTHR28286">
    <property type="match status" value="1"/>
</dbReference>
<feature type="transmembrane region" description="Helical" evidence="11">
    <location>
        <begin position="58"/>
        <end position="76"/>
    </location>
</feature>
<keyword evidence="6" id="KW-0681">Retinal protein</keyword>
<dbReference type="HOGENOM" id="CLU_054785_3_1_9"/>
<evidence type="ECO:0000256" key="8">
    <source>
        <dbReference type="ARBA" id="ARBA00022991"/>
    </source>
</evidence>
<evidence type="ECO:0000313" key="12">
    <source>
        <dbReference type="EMBL" id="ACQ69666.1"/>
    </source>
</evidence>
<keyword evidence="9 11" id="KW-0472">Membrane</keyword>
<feature type="transmembrane region" description="Helical" evidence="11">
    <location>
        <begin position="230"/>
        <end position="251"/>
    </location>
</feature>
<dbReference type="SUPFAM" id="SSF81321">
    <property type="entry name" value="Family A G protein-coupled receptor-like"/>
    <property type="match status" value="1"/>
</dbReference>
<gene>
    <name evidence="12" type="ordered locus">EAT1b_0735</name>
</gene>
<evidence type="ECO:0000256" key="10">
    <source>
        <dbReference type="ARBA" id="ARBA00023170"/>
    </source>
</evidence>
<feature type="transmembrane region" description="Helical" evidence="11">
    <location>
        <begin position="28"/>
        <end position="46"/>
    </location>
</feature>
<comment type="similarity">
    <text evidence="2">Belongs to the archaeal/bacterial/fungal opsin family.</text>
</comment>
<dbReference type="GO" id="GO:0016020">
    <property type="term" value="C:membrane"/>
    <property type="evidence" value="ECO:0007669"/>
    <property type="project" value="UniProtKB-SubCell"/>
</dbReference>
<dbReference type="GO" id="GO:0007602">
    <property type="term" value="P:phototransduction"/>
    <property type="evidence" value="ECO:0007669"/>
    <property type="project" value="UniProtKB-KW"/>
</dbReference>
<evidence type="ECO:0000256" key="11">
    <source>
        <dbReference type="SAM" id="Phobius"/>
    </source>
</evidence>
<sequence>MFVVGQFSLKGMGMMNEEVNLLVLATQYMFWVGFVGMAAATLYFLVERSSLDPEYRSVATVAALVTFVAAIHYYFMKDAVGDSGLLSEITGFPTEIRYIDWLVTTPLLLIKFPLLLSLQGKMKTGLLTKLIIADIIMIVAGYLGESSINLNGGFTQLGLWGYLVGCIAWIYIIYLLFTNVTKAAETSPPPIRKALLNMRLFILIGWAIYPIGYAVTLFATGIEVQLVRELIYNVADLINKVGFGLIAFFAVKTISTQKQVKA</sequence>
<evidence type="ECO:0000256" key="3">
    <source>
        <dbReference type="ARBA" id="ARBA00022543"/>
    </source>
</evidence>
<evidence type="ECO:0000256" key="5">
    <source>
        <dbReference type="ARBA" id="ARBA00022692"/>
    </source>
</evidence>
<dbReference type="STRING" id="360911.EAT1b_0735"/>
<dbReference type="Pfam" id="PF01036">
    <property type="entry name" value="Bac_rhodopsin"/>
    <property type="match status" value="1"/>
</dbReference>
<dbReference type="PROSITE" id="PS00950">
    <property type="entry name" value="BACTERIAL_OPSIN_1"/>
    <property type="match status" value="1"/>
</dbReference>
<evidence type="ECO:0000256" key="4">
    <source>
        <dbReference type="ARBA" id="ARBA00022606"/>
    </source>
</evidence>
<dbReference type="InterPro" id="IPR001425">
    <property type="entry name" value="Arc/bac/fun_rhodopsins"/>
</dbReference>
<keyword evidence="5 11" id="KW-0812">Transmembrane</keyword>
<feature type="transmembrane region" description="Helical" evidence="11">
    <location>
        <begin position="96"/>
        <end position="114"/>
    </location>
</feature>
<dbReference type="GO" id="GO:0009881">
    <property type="term" value="F:photoreceptor activity"/>
    <property type="evidence" value="ECO:0007669"/>
    <property type="project" value="UniProtKB-KW"/>
</dbReference>
<feature type="transmembrane region" description="Helical" evidence="11">
    <location>
        <begin position="159"/>
        <end position="177"/>
    </location>
</feature>
<dbReference type="GO" id="GO:0005216">
    <property type="term" value="F:monoatomic ion channel activity"/>
    <property type="evidence" value="ECO:0007669"/>
    <property type="project" value="InterPro"/>
</dbReference>
<dbReference type="CDD" id="cd15242">
    <property type="entry name" value="7tm_Proteorhodopsin"/>
    <property type="match status" value="1"/>
</dbReference>
<keyword evidence="10" id="KW-0675">Receptor</keyword>
<dbReference type="Proteomes" id="UP000000716">
    <property type="component" value="Chromosome"/>
</dbReference>
<keyword evidence="4" id="KW-0716">Sensory transduction</keyword>
<name>C4L4S1_EXISA</name>
<dbReference type="Gene3D" id="1.20.1070.10">
    <property type="entry name" value="Rhodopsin 7-helix transmembrane proteins"/>
    <property type="match status" value="1"/>
</dbReference>
<evidence type="ECO:0000313" key="13">
    <source>
        <dbReference type="Proteomes" id="UP000000716"/>
    </source>
</evidence>
<reference evidence="12 13" key="1">
    <citation type="journal article" date="2011" name="J. Bacteriol.">
        <title>Complete genome sequence of the Thermophilic Bacterium Exiguobacterium sp. AT1b.</title>
        <authorList>
            <person name="Vishnivetskaya T.A."/>
            <person name="Lucas S."/>
            <person name="Copeland A."/>
            <person name="Lapidus A."/>
            <person name="Glavina Del Rio T."/>
            <person name="Dalin E."/>
            <person name="Tice H."/>
            <person name="Bruce D.C."/>
            <person name="Goodwin L.A."/>
            <person name="Pitluck S."/>
            <person name="Saunders E."/>
            <person name="Brettin T."/>
            <person name="Detter C."/>
            <person name="Han C."/>
            <person name="Larimer F."/>
            <person name="Land M.L."/>
            <person name="Hauser L.J."/>
            <person name="Kyrpides N.C."/>
            <person name="Ovchinnikova G."/>
            <person name="Kathariou S."/>
            <person name="Ramaley R.F."/>
            <person name="Rodrigues D.F."/>
            <person name="Hendrix C."/>
            <person name="Richardson P."/>
            <person name="Tiedje J.M."/>
        </authorList>
    </citation>
    <scope>NUCLEOTIDE SEQUENCE [LARGE SCALE GENOMIC DNA]</scope>
    <source>
        <strain evidence="13">ATCC BAA-1283 / AT1b</strain>
    </source>
</reference>
<keyword evidence="7 11" id="KW-1133">Transmembrane helix</keyword>
<dbReference type="PRINTS" id="PR00251">
    <property type="entry name" value="BACTRLOPSIN"/>
</dbReference>
<dbReference type="AlphaFoldDB" id="C4L4S1"/>
<dbReference type="SMART" id="SM01021">
    <property type="entry name" value="Bac_rhodopsin"/>
    <property type="match status" value="1"/>
</dbReference>
<feature type="transmembrane region" description="Helical" evidence="11">
    <location>
        <begin position="126"/>
        <end position="144"/>
    </location>
</feature>